<proteinExistence type="inferred from homology"/>
<comment type="similarity">
    <text evidence="8">Belongs to the 4Fe4S bacterial-type ferredoxin family. RnfC subfamily.</text>
</comment>
<dbReference type="EMBL" id="SVCM01000111">
    <property type="protein sequence ID" value="MBE6060462.1"/>
    <property type="molecule type" value="Genomic_DNA"/>
</dbReference>
<dbReference type="AlphaFoldDB" id="A0A927ZJ65"/>
<dbReference type="EC" id="7.-.-.-" evidence="8"/>
<comment type="subcellular location">
    <subcellularLocation>
        <location evidence="8">Cell membrane</location>
        <topology evidence="8">Peripheral membrane protein</topology>
    </subcellularLocation>
</comment>
<organism evidence="10 11">
    <name type="scientific">Clostridium sulfidigenes</name>
    <dbReference type="NCBI Taxonomy" id="318464"/>
    <lineage>
        <taxon>Bacteria</taxon>
        <taxon>Bacillati</taxon>
        <taxon>Bacillota</taxon>
        <taxon>Clostridia</taxon>
        <taxon>Eubacteriales</taxon>
        <taxon>Clostridiaceae</taxon>
        <taxon>Clostridium</taxon>
    </lineage>
</organism>
<protein>
    <recommendedName>
        <fullName evidence="8">Ion-translocating oxidoreductase complex subunit C</fullName>
        <ecNumber evidence="8">7.-.-.-</ecNumber>
    </recommendedName>
    <alternativeName>
        <fullName evidence="8">Rnf electron transport complex subunit C</fullName>
    </alternativeName>
</protein>
<dbReference type="SUPFAM" id="SSF46548">
    <property type="entry name" value="alpha-helical ferredoxin"/>
    <property type="match status" value="1"/>
</dbReference>
<dbReference type="Proteomes" id="UP000768462">
    <property type="component" value="Unassembled WGS sequence"/>
</dbReference>
<dbReference type="InterPro" id="IPR011538">
    <property type="entry name" value="Nuo51_FMN-bd"/>
</dbReference>
<dbReference type="PANTHER" id="PTHR43034:SF2">
    <property type="entry name" value="ION-TRANSLOCATING OXIDOREDUCTASE COMPLEX SUBUNIT C"/>
    <property type="match status" value="1"/>
</dbReference>
<evidence type="ECO:0000256" key="4">
    <source>
        <dbReference type="ARBA" id="ARBA00022737"/>
    </source>
</evidence>
<dbReference type="GO" id="GO:0051539">
    <property type="term" value="F:4 iron, 4 sulfur cluster binding"/>
    <property type="evidence" value="ECO:0007669"/>
    <property type="project" value="UniProtKB-KW"/>
</dbReference>
<dbReference type="InterPro" id="IPR010208">
    <property type="entry name" value="Ion_transpt_RnfC/RsxC"/>
</dbReference>
<dbReference type="NCBIfam" id="TIGR01945">
    <property type="entry name" value="rnfC"/>
    <property type="match status" value="1"/>
</dbReference>
<keyword evidence="8" id="KW-1003">Cell membrane</keyword>
<dbReference type="GO" id="GO:0009055">
    <property type="term" value="F:electron transfer activity"/>
    <property type="evidence" value="ECO:0007669"/>
    <property type="project" value="InterPro"/>
</dbReference>
<evidence type="ECO:0000256" key="8">
    <source>
        <dbReference type="HAMAP-Rule" id="MF_00461"/>
    </source>
</evidence>
<evidence type="ECO:0000256" key="1">
    <source>
        <dbReference type="ARBA" id="ARBA00022448"/>
    </source>
</evidence>
<dbReference type="SUPFAM" id="SSF142019">
    <property type="entry name" value="Nqo1 FMN-binding domain-like"/>
    <property type="match status" value="1"/>
</dbReference>
<evidence type="ECO:0000313" key="10">
    <source>
        <dbReference type="EMBL" id="MBE6060462.1"/>
    </source>
</evidence>
<dbReference type="GO" id="GO:0005886">
    <property type="term" value="C:plasma membrane"/>
    <property type="evidence" value="ECO:0007669"/>
    <property type="project" value="UniProtKB-SubCell"/>
</dbReference>
<comment type="cofactor">
    <cofactor evidence="8">
        <name>[4Fe-4S] cluster</name>
        <dbReference type="ChEBI" id="CHEBI:49883"/>
    </cofactor>
    <text evidence="8">Binds 2 [4Fe-4S] clusters per subunit.</text>
</comment>
<evidence type="ECO:0000259" key="9">
    <source>
        <dbReference type="PROSITE" id="PS51379"/>
    </source>
</evidence>
<gene>
    <name evidence="10" type="primary">rsxC</name>
    <name evidence="8" type="synonym">rnfC</name>
    <name evidence="10" type="ORF">E7215_09860</name>
</gene>
<accession>A0A927ZJ65</accession>
<feature type="domain" description="4Fe-4S ferredoxin-type" evidence="9">
    <location>
        <begin position="396"/>
        <end position="426"/>
    </location>
</feature>
<sequence length="439" mass="47896">MGLLTFKRGIHPPHGKHFSEKKEIETYLPKGDLVFPMSQHIGAPCEPIVKKGDKVVVGQKIGASTSFVSSNIYSSVSGIVKNVTPMLTSNGSKVMSVIIENDNTYEEIAYTPHENYKNLSKNELLEIIQEAGIVGLGGACFPTHVKLNPPKECNIDTIVINAAECEPYLTCDHQLMLQYSNEIAEGLEILSQMFPEVKIFLGIENNKSDAITIMKAVVEPIKNVEIAELKTKYPQGAEKQLIYSVTKREVPTGKLPADAGCIVQNVATIFAIREAVIFGKPLTERIVTVTGGAIKTPKNLRVKFGTSLRELVDYCDGFNEEPVKVLSGGPMMGTALFTLDIPAIKGTSGILCLTKSEAVPTVESNCIRCGKCVNACPMFLLPNKLNAQVVRGDYENFEKFGGLNCIECGACSYSCPAKRNLTQTCKEGKKRVIANKKKK</sequence>
<evidence type="ECO:0000256" key="2">
    <source>
        <dbReference type="ARBA" id="ARBA00022485"/>
    </source>
</evidence>
<feature type="binding site" evidence="8">
    <location>
        <position position="366"/>
    </location>
    <ligand>
        <name>[4Fe-4S] cluster</name>
        <dbReference type="ChEBI" id="CHEBI:49883"/>
        <label>1</label>
    </ligand>
</feature>
<dbReference type="GO" id="GO:0046872">
    <property type="term" value="F:metal ion binding"/>
    <property type="evidence" value="ECO:0007669"/>
    <property type="project" value="UniProtKB-KW"/>
</dbReference>
<keyword evidence="6 8" id="KW-0408">Iron</keyword>
<dbReference type="GO" id="GO:0022900">
    <property type="term" value="P:electron transport chain"/>
    <property type="evidence" value="ECO:0007669"/>
    <property type="project" value="UniProtKB-UniRule"/>
</dbReference>
<feature type="binding site" evidence="8">
    <location>
        <position position="376"/>
    </location>
    <ligand>
        <name>[4Fe-4S] cluster</name>
        <dbReference type="ChEBI" id="CHEBI:49883"/>
        <label>2</label>
    </ligand>
</feature>
<evidence type="ECO:0000313" key="11">
    <source>
        <dbReference type="Proteomes" id="UP000768462"/>
    </source>
</evidence>
<comment type="subunit">
    <text evidence="8">The complex is composed of six subunits: RnfA, RnfB, RnfC, RnfD, RnfE and RnfG.</text>
</comment>
<dbReference type="InterPro" id="IPR019554">
    <property type="entry name" value="Soluble_ligand-bd"/>
</dbReference>
<dbReference type="PROSITE" id="PS00198">
    <property type="entry name" value="4FE4S_FER_1"/>
    <property type="match status" value="1"/>
</dbReference>
<keyword evidence="8" id="KW-1278">Translocase</keyword>
<keyword evidence="8" id="KW-0472">Membrane</keyword>
<comment type="function">
    <text evidence="8">Part of a membrane-bound complex that couples electron transfer with translocation of ions across the membrane.</text>
</comment>
<keyword evidence="1 8" id="KW-0813">Transport</keyword>
<dbReference type="InterPro" id="IPR017896">
    <property type="entry name" value="4Fe4S_Fe-S-bd"/>
</dbReference>
<evidence type="ECO:0000256" key="7">
    <source>
        <dbReference type="ARBA" id="ARBA00023014"/>
    </source>
</evidence>
<feature type="binding site" evidence="8">
    <location>
        <position position="372"/>
    </location>
    <ligand>
        <name>[4Fe-4S] cluster</name>
        <dbReference type="ChEBI" id="CHEBI:49883"/>
        <label>1</label>
    </ligand>
</feature>
<evidence type="ECO:0000256" key="3">
    <source>
        <dbReference type="ARBA" id="ARBA00022723"/>
    </source>
</evidence>
<dbReference type="PROSITE" id="PS51379">
    <property type="entry name" value="4FE4S_FER_2"/>
    <property type="match status" value="2"/>
</dbReference>
<keyword evidence="3 8" id="KW-0479">Metal-binding</keyword>
<feature type="binding site" evidence="8">
    <location>
        <position position="411"/>
    </location>
    <ligand>
        <name>[4Fe-4S] cluster</name>
        <dbReference type="ChEBI" id="CHEBI:49883"/>
        <label>2</label>
    </ligand>
</feature>
<dbReference type="Pfam" id="PF13187">
    <property type="entry name" value="Fer4_9"/>
    <property type="match status" value="1"/>
</dbReference>
<feature type="binding site" evidence="8">
    <location>
        <position position="415"/>
    </location>
    <ligand>
        <name>[4Fe-4S] cluster</name>
        <dbReference type="ChEBI" id="CHEBI:49883"/>
        <label>1</label>
    </ligand>
</feature>
<dbReference type="Gene3D" id="3.30.70.20">
    <property type="match status" value="1"/>
</dbReference>
<dbReference type="InterPro" id="IPR037225">
    <property type="entry name" value="Nuo51_FMN-bd_sf"/>
</dbReference>
<dbReference type="Pfam" id="PF10531">
    <property type="entry name" value="SLBB"/>
    <property type="match status" value="1"/>
</dbReference>
<feature type="binding site" evidence="8">
    <location>
        <position position="405"/>
    </location>
    <ligand>
        <name>[4Fe-4S] cluster</name>
        <dbReference type="ChEBI" id="CHEBI:49883"/>
        <label>2</label>
    </ligand>
</feature>
<name>A0A927ZJ65_9CLOT</name>
<dbReference type="Gene3D" id="3.40.50.11540">
    <property type="entry name" value="NADH-ubiquinone oxidoreductase 51kDa subunit"/>
    <property type="match status" value="1"/>
</dbReference>
<feature type="binding site" evidence="8">
    <location>
        <position position="369"/>
    </location>
    <ligand>
        <name>[4Fe-4S] cluster</name>
        <dbReference type="ChEBI" id="CHEBI:49883"/>
        <label>1</label>
    </ligand>
</feature>
<dbReference type="HAMAP" id="MF_00461">
    <property type="entry name" value="RsxC_RnfC"/>
    <property type="match status" value="1"/>
</dbReference>
<feature type="domain" description="4Fe-4S ferredoxin-type" evidence="9">
    <location>
        <begin position="358"/>
        <end position="386"/>
    </location>
</feature>
<evidence type="ECO:0000256" key="5">
    <source>
        <dbReference type="ARBA" id="ARBA00022982"/>
    </source>
</evidence>
<comment type="caution">
    <text evidence="10">The sequence shown here is derived from an EMBL/GenBank/DDBJ whole genome shotgun (WGS) entry which is preliminary data.</text>
</comment>
<dbReference type="InterPro" id="IPR026902">
    <property type="entry name" value="RnfC_N"/>
</dbReference>
<feature type="binding site" evidence="8">
    <location>
        <position position="408"/>
    </location>
    <ligand>
        <name>[4Fe-4S] cluster</name>
        <dbReference type="ChEBI" id="CHEBI:49883"/>
        <label>2</label>
    </ligand>
</feature>
<evidence type="ECO:0000256" key="6">
    <source>
        <dbReference type="ARBA" id="ARBA00023004"/>
    </source>
</evidence>
<keyword evidence="4 8" id="KW-0677">Repeat</keyword>
<dbReference type="NCBIfam" id="NF003454">
    <property type="entry name" value="PRK05035.1"/>
    <property type="match status" value="1"/>
</dbReference>
<keyword evidence="2 8" id="KW-0004">4Fe-4S</keyword>
<dbReference type="Pfam" id="PF13375">
    <property type="entry name" value="RnfC_N"/>
    <property type="match status" value="1"/>
</dbReference>
<keyword evidence="5 8" id="KW-0249">Electron transport</keyword>
<reference evidence="10" key="1">
    <citation type="submission" date="2019-04" db="EMBL/GenBank/DDBJ databases">
        <title>Evolution of Biomass-Degrading Anaerobic Consortia Revealed by Metagenomics.</title>
        <authorList>
            <person name="Peng X."/>
        </authorList>
    </citation>
    <scope>NUCLEOTIDE SEQUENCE</scope>
    <source>
        <strain evidence="10">SIG254</strain>
    </source>
</reference>
<dbReference type="InterPro" id="IPR017900">
    <property type="entry name" value="4Fe4S_Fe_S_CS"/>
</dbReference>
<keyword evidence="7 8" id="KW-0411">Iron-sulfur</keyword>
<dbReference type="PANTHER" id="PTHR43034">
    <property type="entry name" value="ION-TRANSLOCATING OXIDOREDUCTASE COMPLEX SUBUNIT C"/>
    <property type="match status" value="1"/>
</dbReference>
<dbReference type="Pfam" id="PF01512">
    <property type="entry name" value="Complex1_51K"/>
    <property type="match status" value="1"/>
</dbReference>
<dbReference type="Gene3D" id="3.10.20.600">
    <property type="match status" value="1"/>
</dbReference>